<name>A0A7S4RL17_9STRA</name>
<feature type="compositionally biased region" description="Pro residues" evidence="5">
    <location>
        <begin position="285"/>
        <end position="296"/>
    </location>
</feature>
<dbReference type="InterPro" id="IPR027417">
    <property type="entry name" value="P-loop_NTPase"/>
</dbReference>
<feature type="region of interest" description="Disordered" evidence="5">
    <location>
        <begin position="551"/>
        <end position="574"/>
    </location>
</feature>
<feature type="compositionally biased region" description="Acidic residues" evidence="5">
    <location>
        <begin position="206"/>
        <end position="222"/>
    </location>
</feature>
<dbReference type="InterPro" id="IPR001806">
    <property type="entry name" value="Small_GTPase"/>
</dbReference>
<dbReference type="SUPFAM" id="SSF52540">
    <property type="entry name" value="P-loop containing nucleoside triphosphate hydrolases"/>
    <property type="match status" value="1"/>
</dbReference>
<dbReference type="PROSITE" id="PS51421">
    <property type="entry name" value="RAS"/>
    <property type="match status" value="1"/>
</dbReference>
<dbReference type="PANTHER" id="PTHR47980">
    <property type="entry name" value="LD44762P"/>
    <property type="match status" value="1"/>
</dbReference>
<dbReference type="InterPro" id="IPR005225">
    <property type="entry name" value="Small_GTP-bd"/>
</dbReference>
<dbReference type="Pfam" id="PF00071">
    <property type="entry name" value="Ras"/>
    <property type="match status" value="1"/>
</dbReference>
<feature type="compositionally biased region" description="Polar residues" evidence="5">
    <location>
        <begin position="315"/>
        <end position="326"/>
    </location>
</feature>
<comment type="similarity">
    <text evidence="1">Belongs to the small GTPase superfamily. Rab family.</text>
</comment>
<evidence type="ECO:0000256" key="1">
    <source>
        <dbReference type="ARBA" id="ARBA00006270"/>
    </source>
</evidence>
<dbReference type="AlphaFoldDB" id="A0A7S4RL17"/>
<sequence length="585" mass="64497">MKKALRKSVRRPASQDTAEGKMTTPVKEEEESKTQPASPLSPVLDITSSPSFGNAKDDSDDDDEDDEDSVFEDVEFSISSSLPTETDETTSKKKKKKKKSPMKRMGKSITKSLRKKNDKSFAAASSVDDEEITKDLLATLDIIDMDETNQNEEVVEEEKKKKKKKKIMGKIRKSVSKSVRKSSISSKSSAGDYGDSKTAGIMISLVEEEEKEEEKREEEEEESPKVPAVMTTTIAAKNTLPPPKSTLPPPKTTLPPPPPPKKEEEPLPEVPAMLTTALAGRTAQQPPPQKPPPVFAPPAKSTPSAKSPPAKIATTSPKASISSRVTSLSPLSKKSAKMPPPPPPNAQHDYLFKIVLIGDSNVGKTSLLQRYADNSFPKAHMTTIGVDFRNKVVALESNKVAKLQIWDTAGQERFRSIASTYYRGAEGIFIVYDVTKMNSFQNVTLWLSDIMQSAGVHDGEDDVNNLKRPSVILVGNKNDLKDQRVVTTAQGRDLANELSIKHYYHQDGKAKSSIQFLETSAKTNDSVEECFYNIADQMKIKRELLAQHQLHGNGDGGGKQQLQSTKSFTLSSKMKEKKRKLMSFC</sequence>
<dbReference type="PROSITE" id="PS51419">
    <property type="entry name" value="RAB"/>
    <property type="match status" value="1"/>
</dbReference>
<feature type="compositionally biased region" description="Acidic residues" evidence="5">
    <location>
        <begin position="58"/>
        <end position="75"/>
    </location>
</feature>
<evidence type="ECO:0000256" key="5">
    <source>
        <dbReference type="SAM" id="MobiDB-lite"/>
    </source>
</evidence>
<accession>A0A7S4RL17</accession>
<evidence type="ECO:0000256" key="3">
    <source>
        <dbReference type="ARBA" id="ARBA00023134"/>
    </source>
</evidence>
<dbReference type="SMART" id="SM00176">
    <property type="entry name" value="RAN"/>
    <property type="match status" value="1"/>
</dbReference>
<evidence type="ECO:0000313" key="6">
    <source>
        <dbReference type="EMBL" id="CAE4617525.1"/>
    </source>
</evidence>
<dbReference type="FunFam" id="3.40.50.300:FF:001129">
    <property type="entry name" value="ras-related protein Rab-44 isoform X2"/>
    <property type="match status" value="1"/>
</dbReference>
<feature type="compositionally biased region" description="Pro residues" evidence="5">
    <location>
        <begin position="240"/>
        <end position="259"/>
    </location>
</feature>
<gene>
    <name evidence="6" type="ORF">DBRI00130_LOCUS20306</name>
</gene>
<feature type="compositionally biased region" description="Basic residues" evidence="5">
    <location>
        <begin position="92"/>
        <end position="117"/>
    </location>
</feature>
<evidence type="ECO:0000256" key="2">
    <source>
        <dbReference type="ARBA" id="ARBA00022741"/>
    </source>
</evidence>
<dbReference type="EMBL" id="HBNS01025748">
    <property type="protein sequence ID" value="CAE4617525.1"/>
    <property type="molecule type" value="Transcribed_RNA"/>
</dbReference>
<dbReference type="CDD" id="cd00154">
    <property type="entry name" value="Rab"/>
    <property type="match status" value="1"/>
</dbReference>
<protein>
    <submittedName>
        <fullName evidence="6">Uncharacterized protein</fullName>
    </submittedName>
</protein>
<feature type="compositionally biased region" description="Low complexity" evidence="5">
    <location>
        <begin position="297"/>
        <end position="314"/>
    </location>
</feature>
<reference evidence="6" key="1">
    <citation type="submission" date="2021-01" db="EMBL/GenBank/DDBJ databases">
        <authorList>
            <person name="Corre E."/>
            <person name="Pelletier E."/>
            <person name="Niang G."/>
            <person name="Scheremetjew M."/>
            <person name="Finn R."/>
            <person name="Kale V."/>
            <person name="Holt S."/>
            <person name="Cochrane G."/>
            <person name="Meng A."/>
            <person name="Brown T."/>
            <person name="Cohen L."/>
        </authorList>
    </citation>
    <scope>NUCLEOTIDE SEQUENCE</scope>
    <source>
        <strain evidence="6">GSO104</strain>
    </source>
</reference>
<dbReference type="PROSITE" id="PS51420">
    <property type="entry name" value="RHO"/>
    <property type="match status" value="1"/>
</dbReference>
<feature type="region of interest" description="Disordered" evidence="5">
    <location>
        <begin position="1"/>
        <end position="128"/>
    </location>
</feature>
<proteinExistence type="inferred from homology"/>
<organism evidence="6">
    <name type="scientific">Ditylum brightwellii</name>
    <dbReference type="NCBI Taxonomy" id="49249"/>
    <lineage>
        <taxon>Eukaryota</taxon>
        <taxon>Sar</taxon>
        <taxon>Stramenopiles</taxon>
        <taxon>Ochrophyta</taxon>
        <taxon>Bacillariophyta</taxon>
        <taxon>Mediophyceae</taxon>
        <taxon>Lithodesmiophycidae</taxon>
        <taxon>Lithodesmiales</taxon>
        <taxon>Lithodesmiaceae</taxon>
        <taxon>Ditylum</taxon>
    </lineage>
</organism>
<dbReference type="Gene3D" id="3.40.50.300">
    <property type="entry name" value="P-loop containing nucleotide triphosphate hydrolases"/>
    <property type="match status" value="1"/>
</dbReference>
<dbReference type="NCBIfam" id="TIGR00231">
    <property type="entry name" value="small_GTP"/>
    <property type="match status" value="1"/>
</dbReference>
<keyword evidence="4" id="KW-0449">Lipoprotein</keyword>
<dbReference type="SMART" id="SM00173">
    <property type="entry name" value="RAS"/>
    <property type="match status" value="1"/>
</dbReference>
<dbReference type="InterPro" id="IPR050305">
    <property type="entry name" value="Small_GTPase_Rab"/>
</dbReference>
<dbReference type="GO" id="GO:0005525">
    <property type="term" value="F:GTP binding"/>
    <property type="evidence" value="ECO:0007669"/>
    <property type="project" value="UniProtKB-KW"/>
</dbReference>
<dbReference type="SMART" id="SM00174">
    <property type="entry name" value="RHO"/>
    <property type="match status" value="1"/>
</dbReference>
<feature type="compositionally biased region" description="Basic residues" evidence="5">
    <location>
        <begin position="160"/>
        <end position="180"/>
    </location>
</feature>
<dbReference type="SMART" id="SM00175">
    <property type="entry name" value="RAB"/>
    <property type="match status" value="1"/>
</dbReference>
<evidence type="ECO:0000256" key="4">
    <source>
        <dbReference type="ARBA" id="ARBA00023288"/>
    </source>
</evidence>
<keyword evidence="2" id="KW-0547">Nucleotide-binding</keyword>
<feature type="region of interest" description="Disordered" evidence="5">
    <location>
        <begin position="150"/>
        <end position="344"/>
    </location>
</feature>
<dbReference type="GO" id="GO:0003924">
    <property type="term" value="F:GTPase activity"/>
    <property type="evidence" value="ECO:0007669"/>
    <property type="project" value="InterPro"/>
</dbReference>
<feature type="compositionally biased region" description="Polar residues" evidence="5">
    <location>
        <begin position="560"/>
        <end position="572"/>
    </location>
</feature>
<dbReference type="PROSITE" id="PS51417">
    <property type="entry name" value="ARF"/>
    <property type="match status" value="1"/>
</dbReference>
<dbReference type="PRINTS" id="PR00449">
    <property type="entry name" value="RASTRNSFRMNG"/>
</dbReference>
<feature type="compositionally biased region" description="Basic residues" evidence="5">
    <location>
        <begin position="1"/>
        <end position="10"/>
    </location>
</feature>
<keyword evidence="3" id="KW-0342">GTP-binding</keyword>